<comment type="catalytic activity">
    <reaction evidence="5">
        <text>2-succinylbenzoate + ATP + CoA = 2-succinylbenzoyl-CoA + AMP + diphosphate</text>
        <dbReference type="Rhea" id="RHEA:17009"/>
        <dbReference type="ChEBI" id="CHEBI:18325"/>
        <dbReference type="ChEBI" id="CHEBI:30616"/>
        <dbReference type="ChEBI" id="CHEBI:33019"/>
        <dbReference type="ChEBI" id="CHEBI:57287"/>
        <dbReference type="ChEBI" id="CHEBI:57364"/>
        <dbReference type="ChEBI" id="CHEBI:456215"/>
        <dbReference type="EC" id="6.2.1.26"/>
    </reaction>
</comment>
<dbReference type="Pfam" id="PF00501">
    <property type="entry name" value="AMP-binding"/>
    <property type="match status" value="1"/>
</dbReference>
<evidence type="ECO:0000256" key="5">
    <source>
        <dbReference type="HAMAP-Rule" id="MF_00731"/>
    </source>
</evidence>
<dbReference type="SUPFAM" id="SSF56801">
    <property type="entry name" value="Acetyl-CoA synthetase-like"/>
    <property type="match status" value="1"/>
</dbReference>
<dbReference type="PROSITE" id="PS00455">
    <property type="entry name" value="AMP_BINDING"/>
    <property type="match status" value="1"/>
</dbReference>
<evidence type="ECO:0000256" key="4">
    <source>
        <dbReference type="ARBA" id="ARBA00022840"/>
    </source>
</evidence>
<gene>
    <name evidence="5 8" type="primary">menE</name>
    <name evidence="8" type="ORF">GJU40_09715</name>
</gene>
<dbReference type="AlphaFoldDB" id="A0A7X2LZX1"/>
<dbReference type="FunFam" id="3.30.300.30:FF:000008">
    <property type="entry name" value="2,3-dihydroxybenzoate-AMP ligase"/>
    <property type="match status" value="1"/>
</dbReference>
<evidence type="ECO:0000259" key="7">
    <source>
        <dbReference type="Pfam" id="PF13193"/>
    </source>
</evidence>
<dbReference type="EMBL" id="WKKI01000015">
    <property type="protein sequence ID" value="MRX72427.1"/>
    <property type="molecule type" value="Genomic_DNA"/>
</dbReference>
<protein>
    <recommendedName>
        <fullName evidence="5">2-succinylbenzoate--CoA ligase</fullName>
        <ecNumber evidence="5">6.2.1.26</ecNumber>
    </recommendedName>
    <alternativeName>
        <fullName evidence="5">o-succinylbenzoyl-CoA synthetase</fullName>
        <shortName evidence="5">OSB-CoA synthetase</shortName>
    </alternativeName>
</protein>
<proteinExistence type="inferred from homology"/>
<dbReference type="OrthoDB" id="9762242at2"/>
<keyword evidence="3 5" id="KW-0547">Nucleotide-binding</keyword>
<dbReference type="NCBIfam" id="NF002966">
    <property type="entry name" value="PRK03640.1"/>
    <property type="match status" value="1"/>
</dbReference>
<dbReference type="InterPro" id="IPR025110">
    <property type="entry name" value="AMP-bd_C"/>
</dbReference>
<dbReference type="InterPro" id="IPR010192">
    <property type="entry name" value="MenE"/>
</dbReference>
<dbReference type="PANTHER" id="PTHR43201">
    <property type="entry name" value="ACYL-COA SYNTHETASE"/>
    <property type="match status" value="1"/>
</dbReference>
<evidence type="ECO:0000313" key="9">
    <source>
        <dbReference type="Proteomes" id="UP000448867"/>
    </source>
</evidence>
<dbReference type="NCBIfam" id="TIGR01923">
    <property type="entry name" value="menE"/>
    <property type="match status" value="1"/>
</dbReference>
<dbReference type="Gene3D" id="3.30.300.30">
    <property type="match status" value="1"/>
</dbReference>
<comment type="function">
    <text evidence="5">Converts 2-succinylbenzoate (OSB) to 2-succinylbenzoyl-CoA (OSB-CoA).</text>
</comment>
<dbReference type="PANTHER" id="PTHR43201:SF32">
    <property type="entry name" value="2-SUCCINYLBENZOATE--COA LIGASE, CHLOROPLASTIC_PEROXISOMAL"/>
    <property type="match status" value="1"/>
</dbReference>
<evidence type="ECO:0000256" key="1">
    <source>
        <dbReference type="ARBA" id="ARBA00022428"/>
    </source>
</evidence>
<keyword evidence="2 5" id="KW-0436">Ligase</keyword>
<dbReference type="Pfam" id="PF13193">
    <property type="entry name" value="AMP-binding_C"/>
    <property type="match status" value="1"/>
</dbReference>
<dbReference type="HAMAP" id="MF_00731">
    <property type="entry name" value="MenE"/>
    <property type="match status" value="1"/>
</dbReference>
<dbReference type="Gene3D" id="3.40.50.12780">
    <property type="entry name" value="N-terminal domain of ligase-like"/>
    <property type="match status" value="1"/>
</dbReference>
<dbReference type="RefSeq" id="WP_154307585.1">
    <property type="nucleotide sequence ID" value="NZ_WKKI01000015.1"/>
</dbReference>
<reference evidence="8 9" key="1">
    <citation type="submission" date="2019-11" db="EMBL/GenBank/DDBJ databases">
        <title>Bacillus lacus genome.</title>
        <authorList>
            <person name="Allen C.J."/>
            <person name="Newman J.D."/>
        </authorList>
    </citation>
    <scope>NUCLEOTIDE SEQUENCE [LARGE SCALE GENOMIC DNA]</scope>
    <source>
        <strain evidence="8 9">KCTC 33946</strain>
    </source>
</reference>
<evidence type="ECO:0000256" key="2">
    <source>
        <dbReference type="ARBA" id="ARBA00022598"/>
    </source>
</evidence>
<keyword evidence="4 5" id="KW-0067">ATP-binding</keyword>
<dbReference type="Proteomes" id="UP000448867">
    <property type="component" value="Unassembled WGS sequence"/>
</dbReference>
<accession>A0A7X2LZX1</accession>
<dbReference type="GO" id="GO:0005524">
    <property type="term" value="F:ATP binding"/>
    <property type="evidence" value="ECO:0007669"/>
    <property type="project" value="UniProtKB-KW"/>
</dbReference>
<dbReference type="GO" id="GO:0006631">
    <property type="term" value="P:fatty acid metabolic process"/>
    <property type="evidence" value="ECO:0007669"/>
    <property type="project" value="TreeGrafter"/>
</dbReference>
<dbReference type="UniPathway" id="UPA01057">
    <property type="reaction ID" value="UER00166"/>
</dbReference>
<organism evidence="8 9">
    <name type="scientific">Metabacillus lacus</name>
    <dbReference type="NCBI Taxonomy" id="1983721"/>
    <lineage>
        <taxon>Bacteria</taxon>
        <taxon>Bacillati</taxon>
        <taxon>Bacillota</taxon>
        <taxon>Bacilli</taxon>
        <taxon>Bacillales</taxon>
        <taxon>Bacillaceae</taxon>
        <taxon>Metabacillus</taxon>
    </lineage>
</organism>
<dbReference type="InterPro" id="IPR042099">
    <property type="entry name" value="ANL_N_sf"/>
</dbReference>
<comment type="caution">
    <text evidence="8">The sequence shown here is derived from an EMBL/GenBank/DDBJ whole genome shotgun (WGS) entry which is preliminary data.</text>
</comment>
<dbReference type="InterPro" id="IPR045851">
    <property type="entry name" value="AMP-bd_C_sf"/>
</dbReference>
<comment type="pathway">
    <text evidence="5">Quinol/quinone metabolism; menaquinone biosynthesis.</text>
</comment>
<dbReference type="GO" id="GO:0009234">
    <property type="term" value="P:menaquinone biosynthetic process"/>
    <property type="evidence" value="ECO:0007669"/>
    <property type="project" value="UniProtKB-UniRule"/>
</dbReference>
<evidence type="ECO:0000313" key="8">
    <source>
        <dbReference type="EMBL" id="MRX72427.1"/>
    </source>
</evidence>
<dbReference type="GO" id="GO:0008756">
    <property type="term" value="F:o-succinylbenzoate-CoA ligase activity"/>
    <property type="evidence" value="ECO:0007669"/>
    <property type="project" value="UniProtKB-UniRule"/>
</dbReference>
<feature type="domain" description="AMP-binding enzyme C-terminal" evidence="7">
    <location>
        <begin position="398"/>
        <end position="471"/>
    </location>
</feature>
<feature type="domain" description="AMP-dependent synthetase/ligase" evidence="6">
    <location>
        <begin position="12"/>
        <end position="350"/>
    </location>
</feature>
<name>A0A7X2LZX1_9BACI</name>
<comment type="pathway">
    <text evidence="5">Quinol/quinone metabolism; 1,4-dihydroxy-2-naphthoate biosynthesis; 1,4-dihydroxy-2-naphthoate from chorismate: step 5/7.</text>
</comment>
<sequence>MDGYTVPNFLAQRAFLTPERQALVSEGTSLTFKEMHSLVLKRAAQLSKAGVKESDKTGVLMSNSLDMAVTIHALFYIGSTAVLLNNRLTSEEIAWQSNHSQTVIIITDEQCKSKAPVNICETVSIADLPKAESGLKSFLAEFPLEKPATVMYTSGTTGHPKGVIQSFGNHYWSAAASALNLGLHHQDRWLLALPMFHISGLSILLRSVIYGICAVIAPSADARLLNSLIHQQKITIMSAVSTLLTEMVQSMDGKYPDFFRCMLLGGGPAPLSLLQKCAERGIPIYQTYGMTETSSQIATLPPEDCFTKLGSAGKPLFPCSISIQNDKQNCQPNEAGEILVKGANVAKAYLYEEAELTDSGGWFRTGDIGYQDEEGYLFLLDRRSDLIISGGENVYPAEIEGVLLSHPDIFDAGVVGMPHAKWGEVPCAFITSRKHLGEQDVMKYCQEKLAKYKVPHSVRFLEKLPRNAARKLLRRKLKDILQGESGNV</sequence>
<evidence type="ECO:0000256" key="3">
    <source>
        <dbReference type="ARBA" id="ARBA00022741"/>
    </source>
</evidence>
<keyword evidence="1 5" id="KW-0474">Menaquinone biosynthesis</keyword>
<evidence type="ECO:0000259" key="6">
    <source>
        <dbReference type="Pfam" id="PF00501"/>
    </source>
</evidence>
<keyword evidence="9" id="KW-1185">Reference proteome</keyword>
<dbReference type="InterPro" id="IPR020845">
    <property type="entry name" value="AMP-binding_CS"/>
</dbReference>
<dbReference type="GO" id="GO:0031956">
    <property type="term" value="F:medium-chain fatty acid-CoA ligase activity"/>
    <property type="evidence" value="ECO:0007669"/>
    <property type="project" value="TreeGrafter"/>
</dbReference>
<dbReference type="UniPathway" id="UPA00079"/>
<dbReference type="EC" id="6.2.1.26" evidence="5"/>
<comment type="similarity">
    <text evidence="5">Belongs to the ATP-dependent AMP-binding enzyme family. MenE subfamily.</text>
</comment>
<dbReference type="InterPro" id="IPR000873">
    <property type="entry name" value="AMP-dep_synth/lig_dom"/>
</dbReference>